<dbReference type="PANTHER" id="PTHR43280">
    <property type="entry name" value="ARAC-FAMILY TRANSCRIPTIONAL REGULATOR"/>
    <property type="match status" value="1"/>
</dbReference>
<keyword evidence="4" id="KW-0597">Phosphoprotein</keyword>
<evidence type="ECO:0000256" key="3">
    <source>
        <dbReference type="ARBA" id="ARBA00023163"/>
    </source>
</evidence>
<dbReference type="GO" id="GO:0000160">
    <property type="term" value="P:phosphorelay signal transduction system"/>
    <property type="evidence" value="ECO:0007669"/>
    <property type="project" value="InterPro"/>
</dbReference>
<dbReference type="SUPFAM" id="SSF46689">
    <property type="entry name" value="Homeodomain-like"/>
    <property type="match status" value="2"/>
</dbReference>
<evidence type="ECO:0000313" key="7">
    <source>
        <dbReference type="EMBL" id="GIO38242.1"/>
    </source>
</evidence>
<comment type="caution">
    <text evidence="7">The sequence shown here is derived from an EMBL/GenBank/DDBJ whole genome shotgun (WGS) entry which is preliminary data.</text>
</comment>
<gene>
    <name evidence="7" type="ORF">J41TS12_31030</name>
</gene>
<dbReference type="Gene3D" id="3.40.50.2300">
    <property type="match status" value="1"/>
</dbReference>
<dbReference type="Proteomes" id="UP000681162">
    <property type="component" value="Unassembled WGS sequence"/>
</dbReference>
<dbReference type="SMART" id="SM00448">
    <property type="entry name" value="REC"/>
    <property type="match status" value="1"/>
</dbReference>
<keyword evidence="8" id="KW-1185">Reference proteome</keyword>
<protein>
    <recommendedName>
        <fullName evidence="9">Response regulator</fullName>
    </recommendedName>
</protein>
<keyword evidence="1" id="KW-0805">Transcription regulation</keyword>
<sequence>MVVDDESLTRNFLQSNIPDWSGEWEVRAVAMDGQEALEMMQTTPFDLVITDIKMPEMDGLELCRRISAQFPQQKIMILSGYDEFPLAQEAIRYGVNCYLLKPIVKEELILALRRVEEELKLSSTNERALTAMKQASEMTQKQVIKQFLAAIVAGNDIEIKMLHPLMHRLGVNLIEADATIMVLALDEHLLLAEAGSVSDSAIFRFIVRQMAEEIAEEMGCGIVFNDAEQHVCIFMTGESKPQLMLNCNRLYERLSEALLLHTKLTVTGAVGSVVSEILQLELPYRYALSEMGRRLFQGTGKLYFSSHHPIALKDGLLRKINTCLVNISAVLFESDDWAYIAPLQQYVECIEPLTVAQSQLYGIALIRYLENRHSDEVLGNTDMAISILKKLSVYQAQLEREQVMDNFKEALRLLRGRDHAVWDEQDIVTRAIAYIYEHYAEPISLASIADKIGVSSAYLSSTFSQRYEEGYIKFLTRIRMEQAARLLKQSHQYKVADVAVKVGYLSPKHFSHVFKQHYGMPPGEFQDQYWSTKS</sequence>
<evidence type="ECO:0000259" key="6">
    <source>
        <dbReference type="PROSITE" id="PS50110"/>
    </source>
</evidence>
<feature type="modified residue" description="4-aspartylphosphate" evidence="4">
    <location>
        <position position="51"/>
    </location>
</feature>
<dbReference type="SUPFAM" id="SSF52172">
    <property type="entry name" value="CheY-like"/>
    <property type="match status" value="1"/>
</dbReference>
<evidence type="ECO:0000313" key="8">
    <source>
        <dbReference type="Proteomes" id="UP000681162"/>
    </source>
</evidence>
<dbReference type="PROSITE" id="PS00041">
    <property type="entry name" value="HTH_ARAC_FAMILY_1"/>
    <property type="match status" value="1"/>
</dbReference>
<keyword evidence="2" id="KW-0238">DNA-binding</keyword>
<dbReference type="PROSITE" id="PS01124">
    <property type="entry name" value="HTH_ARAC_FAMILY_2"/>
    <property type="match status" value="1"/>
</dbReference>
<dbReference type="PRINTS" id="PR00032">
    <property type="entry name" value="HTHARAC"/>
</dbReference>
<accession>A0A919XX51</accession>
<dbReference type="Gene3D" id="1.10.10.60">
    <property type="entry name" value="Homeodomain-like"/>
    <property type="match status" value="2"/>
</dbReference>
<dbReference type="InterPro" id="IPR018060">
    <property type="entry name" value="HTH_AraC"/>
</dbReference>
<feature type="domain" description="Response regulatory" evidence="6">
    <location>
        <begin position="1"/>
        <end position="116"/>
    </location>
</feature>
<dbReference type="InterPro" id="IPR018062">
    <property type="entry name" value="HTH_AraC-typ_CS"/>
</dbReference>
<keyword evidence="3" id="KW-0804">Transcription</keyword>
<dbReference type="InterPro" id="IPR011006">
    <property type="entry name" value="CheY-like_superfamily"/>
</dbReference>
<evidence type="ECO:0008006" key="9">
    <source>
        <dbReference type="Google" id="ProtNLM"/>
    </source>
</evidence>
<dbReference type="PROSITE" id="PS50110">
    <property type="entry name" value="RESPONSE_REGULATORY"/>
    <property type="match status" value="1"/>
</dbReference>
<dbReference type="AlphaFoldDB" id="A0A919XX51"/>
<evidence type="ECO:0000256" key="4">
    <source>
        <dbReference type="PROSITE-ProRule" id="PRU00169"/>
    </source>
</evidence>
<proteinExistence type="predicted"/>
<dbReference type="EMBL" id="BORR01000011">
    <property type="protein sequence ID" value="GIO38242.1"/>
    <property type="molecule type" value="Genomic_DNA"/>
</dbReference>
<dbReference type="InterPro" id="IPR009057">
    <property type="entry name" value="Homeodomain-like_sf"/>
</dbReference>
<evidence type="ECO:0000256" key="2">
    <source>
        <dbReference type="ARBA" id="ARBA00023125"/>
    </source>
</evidence>
<name>A0A919XX51_9BACL</name>
<dbReference type="InterPro" id="IPR001789">
    <property type="entry name" value="Sig_transdc_resp-reg_receiver"/>
</dbReference>
<dbReference type="CDD" id="cd17536">
    <property type="entry name" value="REC_YesN-like"/>
    <property type="match status" value="1"/>
</dbReference>
<dbReference type="SMART" id="SM00342">
    <property type="entry name" value="HTH_ARAC"/>
    <property type="match status" value="1"/>
</dbReference>
<dbReference type="PANTHER" id="PTHR43280:SF2">
    <property type="entry name" value="HTH-TYPE TRANSCRIPTIONAL REGULATOR EXSA"/>
    <property type="match status" value="1"/>
</dbReference>
<dbReference type="GO" id="GO:0003700">
    <property type="term" value="F:DNA-binding transcription factor activity"/>
    <property type="evidence" value="ECO:0007669"/>
    <property type="project" value="InterPro"/>
</dbReference>
<evidence type="ECO:0000256" key="1">
    <source>
        <dbReference type="ARBA" id="ARBA00023015"/>
    </source>
</evidence>
<dbReference type="Pfam" id="PF12833">
    <property type="entry name" value="HTH_18"/>
    <property type="match status" value="1"/>
</dbReference>
<dbReference type="Pfam" id="PF00072">
    <property type="entry name" value="Response_reg"/>
    <property type="match status" value="1"/>
</dbReference>
<dbReference type="InterPro" id="IPR020449">
    <property type="entry name" value="Tscrpt_reg_AraC-type_HTH"/>
</dbReference>
<reference evidence="7 8" key="1">
    <citation type="submission" date="2021-03" db="EMBL/GenBank/DDBJ databases">
        <title>Antimicrobial resistance genes in bacteria isolated from Japanese honey, and their potential for conferring macrolide and lincosamide resistance in the American foulbrood pathogen Paenibacillus larvae.</title>
        <authorList>
            <person name="Okamoto M."/>
            <person name="Kumagai M."/>
            <person name="Kanamori H."/>
            <person name="Takamatsu D."/>
        </authorList>
    </citation>
    <scope>NUCLEOTIDE SEQUENCE [LARGE SCALE GENOMIC DNA]</scope>
    <source>
        <strain evidence="7 8">J41TS12</strain>
    </source>
</reference>
<dbReference type="GO" id="GO:0043565">
    <property type="term" value="F:sequence-specific DNA binding"/>
    <property type="evidence" value="ECO:0007669"/>
    <property type="project" value="InterPro"/>
</dbReference>
<feature type="domain" description="HTH araC/xylS-type" evidence="5">
    <location>
        <begin position="429"/>
        <end position="528"/>
    </location>
</feature>
<organism evidence="7 8">
    <name type="scientific">Paenibacillus antibioticophila</name>
    <dbReference type="NCBI Taxonomy" id="1274374"/>
    <lineage>
        <taxon>Bacteria</taxon>
        <taxon>Bacillati</taxon>
        <taxon>Bacillota</taxon>
        <taxon>Bacilli</taxon>
        <taxon>Bacillales</taxon>
        <taxon>Paenibacillaceae</taxon>
        <taxon>Paenibacillus</taxon>
    </lineage>
</organism>
<evidence type="ECO:0000259" key="5">
    <source>
        <dbReference type="PROSITE" id="PS01124"/>
    </source>
</evidence>